<reference evidence="7" key="1">
    <citation type="submission" date="2023-03" db="EMBL/GenBank/DDBJ databases">
        <title>MT1 and MT2 Draft Genomes of Novel Species.</title>
        <authorList>
            <person name="Venkateswaran K."/>
        </authorList>
    </citation>
    <scope>NUCLEOTIDE SEQUENCE</scope>
    <source>
        <strain evidence="7">F6_3S_P_1C</strain>
    </source>
</reference>
<gene>
    <name evidence="7" type="ORF">P5G61_21755</name>
</gene>
<organism evidence="7 8">
    <name type="scientific">Paenibacillus vandeheii</name>
    <dbReference type="NCBI Taxonomy" id="3035917"/>
    <lineage>
        <taxon>Bacteria</taxon>
        <taxon>Bacillati</taxon>
        <taxon>Bacillota</taxon>
        <taxon>Bacilli</taxon>
        <taxon>Bacillales</taxon>
        <taxon>Paenibacillaceae</taxon>
        <taxon>Paenibacillus</taxon>
    </lineage>
</organism>
<evidence type="ECO:0000313" key="7">
    <source>
        <dbReference type="EMBL" id="MDN4603883.1"/>
    </source>
</evidence>
<dbReference type="RefSeq" id="WP_024630863.1">
    <property type="nucleotide sequence ID" value="NZ_JAROCD010000011.1"/>
</dbReference>
<proteinExistence type="inferred from homology"/>
<keyword evidence="8" id="KW-1185">Reference proteome</keyword>
<dbReference type="InterPro" id="IPR003959">
    <property type="entry name" value="ATPase_AAA_core"/>
</dbReference>
<keyword evidence="2" id="KW-0067">ATP-binding</keyword>
<protein>
    <recommendedName>
        <fullName evidence="4">Uncharacterized AAA domain-containing protein ycf46</fullName>
    </recommendedName>
</protein>
<dbReference type="SMART" id="SM00382">
    <property type="entry name" value="AAA"/>
    <property type="match status" value="1"/>
</dbReference>
<accession>A0ABT8JGA1</accession>
<feature type="region of interest" description="Disordered" evidence="5">
    <location>
        <begin position="71"/>
        <end position="98"/>
    </location>
</feature>
<dbReference type="Pfam" id="PF00004">
    <property type="entry name" value="AAA"/>
    <property type="match status" value="1"/>
</dbReference>
<evidence type="ECO:0000256" key="3">
    <source>
        <dbReference type="ARBA" id="ARBA00038088"/>
    </source>
</evidence>
<dbReference type="PANTHER" id="PTHR42960:SF1">
    <property type="entry name" value="YCF46 PROTEIN"/>
    <property type="match status" value="1"/>
</dbReference>
<evidence type="ECO:0000256" key="1">
    <source>
        <dbReference type="ARBA" id="ARBA00022741"/>
    </source>
</evidence>
<keyword evidence="1" id="KW-0547">Nucleotide-binding</keyword>
<name>A0ABT8JGA1_9BACL</name>
<evidence type="ECO:0000259" key="6">
    <source>
        <dbReference type="SMART" id="SM00382"/>
    </source>
</evidence>
<comment type="caution">
    <text evidence="7">The sequence shown here is derived from an EMBL/GenBank/DDBJ whole genome shotgun (WGS) entry which is preliminary data.</text>
</comment>
<evidence type="ECO:0000313" key="8">
    <source>
        <dbReference type="Proteomes" id="UP001174205"/>
    </source>
</evidence>
<evidence type="ECO:0000256" key="2">
    <source>
        <dbReference type="ARBA" id="ARBA00022840"/>
    </source>
</evidence>
<evidence type="ECO:0000256" key="4">
    <source>
        <dbReference type="ARBA" id="ARBA00040480"/>
    </source>
</evidence>
<dbReference type="EMBL" id="JAROCD010000011">
    <property type="protein sequence ID" value="MDN4603883.1"/>
    <property type="molecule type" value="Genomic_DNA"/>
</dbReference>
<dbReference type="InterPro" id="IPR027417">
    <property type="entry name" value="P-loop_NTPase"/>
</dbReference>
<dbReference type="InterPro" id="IPR003593">
    <property type="entry name" value="AAA+_ATPase"/>
</dbReference>
<dbReference type="SUPFAM" id="SSF52540">
    <property type="entry name" value="P-loop containing nucleoside triphosphate hydrolases"/>
    <property type="match status" value="1"/>
</dbReference>
<dbReference type="Gene3D" id="3.40.50.300">
    <property type="entry name" value="P-loop containing nucleotide triphosphate hydrolases"/>
    <property type="match status" value="1"/>
</dbReference>
<dbReference type="PANTHER" id="PTHR42960">
    <property type="entry name" value="YCF46 PROTEIN"/>
    <property type="match status" value="1"/>
</dbReference>
<dbReference type="InterPro" id="IPR052381">
    <property type="entry name" value="AAA_domain_protein"/>
</dbReference>
<evidence type="ECO:0000256" key="5">
    <source>
        <dbReference type="SAM" id="MobiDB-lite"/>
    </source>
</evidence>
<dbReference type="Proteomes" id="UP001174205">
    <property type="component" value="Unassembled WGS sequence"/>
</dbReference>
<feature type="domain" description="AAA+ ATPase" evidence="6">
    <location>
        <begin position="288"/>
        <end position="422"/>
    </location>
</feature>
<feature type="compositionally biased region" description="Acidic residues" evidence="5">
    <location>
        <begin position="71"/>
        <end position="81"/>
    </location>
</feature>
<feature type="region of interest" description="Disordered" evidence="5">
    <location>
        <begin position="513"/>
        <end position="540"/>
    </location>
</feature>
<comment type="similarity">
    <text evidence="3">Belongs to the AAA ATPase family. Highly divergent.</text>
</comment>
<sequence>MSETKTIENYIHACYPAIWINTFEEQRCLDSLSDIVANDPHLSMKVWSCTNGFVDHIKESFSDTEDFVEEGSEPIQSEEQDSSQFISEDAAGTTKTTPQEALEFINEEDVFNRIYVLKNFHHYMDNPYILQLLKDSIKGCVAATNYIVFVSPKTVIPPEVEKEIAVTTFSPLTIGEYGEILDRLTKPQNVKINAEYRSLILKNSLGLTVTEAENVYALAWTKHREFAAEAVKTIQQEKASIIKKTGILEFIPPSNKISDIGGASEFKKWGAIRKEAFSEEAKEFGVQSPKGVLLCGVSGGGKSASARALGNLWELPILRFNIGKVFGSYVGESEANMQTALRTSEAMSPCILWIDEIEKALSGIGNDSSGVTSRVFGELLTWMQEKEQDVFVLATGNNITNLPPELLRKGRFDEIFWFDLPDPNERKEIISIHLEKRGRTALDFDLDSVSQVTDGFVGAELEQVIVDGIALAFFEKSELLTEHLISAADQTIPLSSQRRDEISAMREWANQYARSASAPVTKKPQRRKVESTSRPSRRLS</sequence>
<dbReference type="Gene3D" id="1.10.8.60">
    <property type="match status" value="1"/>
</dbReference>